<gene>
    <name evidence="8" type="ORF">HKN21_03740</name>
</gene>
<keyword evidence="1" id="KW-1003">Cell membrane</keyword>
<evidence type="ECO:0000256" key="5">
    <source>
        <dbReference type="ARBA" id="ARBA00023136"/>
    </source>
</evidence>
<dbReference type="PANTHER" id="PTHR34990:SF1">
    <property type="entry name" value="UDP-2,3-DIACYLGLUCOSAMINE HYDROLASE"/>
    <property type="match status" value="1"/>
</dbReference>
<dbReference type="SUPFAM" id="SSF56300">
    <property type="entry name" value="Metallo-dependent phosphatases"/>
    <property type="match status" value="1"/>
</dbReference>
<dbReference type="GO" id="GO:0008758">
    <property type="term" value="F:UDP-2,3-diacylglucosamine hydrolase activity"/>
    <property type="evidence" value="ECO:0007669"/>
    <property type="project" value="TreeGrafter"/>
</dbReference>
<dbReference type="PANTHER" id="PTHR34990">
    <property type="entry name" value="UDP-2,3-DIACYLGLUCOSAMINE HYDROLASE-RELATED"/>
    <property type="match status" value="1"/>
</dbReference>
<evidence type="ECO:0000256" key="3">
    <source>
        <dbReference type="ARBA" id="ARBA00022723"/>
    </source>
</evidence>
<dbReference type="GO" id="GO:0046872">
    <property type="term" value="F:metal ion binding"/>
    <property type="evidence" value="ECO:0007669"/>
    <property type="project" value="UniProtKB-KW"/>
</dbReference>
<dbReference type="EMBL" id="JABDJR010000141">
    <property type="protein sequence ID" value="NNF05847.1"/>
    <property type="molecule type" value="Genomic_DNA"/>
</dbReference>
<keyword evidence="6" id="KW-0464">Manganese</keyword>
<evidence type="ECO:0000256" key="2">
    <source>
        <dbReference type="ARBA" id="ARBA00022519"/>
    </source>
</evidence>
<dbReference type="Pfam" id="PF00149">
    <property type="entry name" value="Metallophos"/>
    <property type="match status" value="1"/>
</dbReference>
<organism evidence="8 9">
    <name type="scientific">Eiseniibacteriota bacterium</name>
    <dbReference type="NCBI Taxonomy" id="2212470"/>
    <lineage>
        <taxon>Bacteria</taxon>
        <taxon>Candidatus Eiseniibacteriota</taxon>
    </lineage>
</organism>
<evidence type="ECO:0000313" key="8">
    <source>
        <dbReference type="EMBL" id="NNF05847.1"/>
    </source>
</evidence>
<dbReference type="Proteomes" id="UP000547674">
    <property type="component" value="Unassembled WGS sequence"/>
</dbReference>
<dbReference type="InterPro" id="IPR043461">
    <property type="entry name" value="LpxH-like"/>
</dbReference>
<keyword evidence="4" id="KW-0378">Hydrolase</keyword>
<comment type="caution">
    <text evidence="8">The sequence shown here is derived from an EMBL/GenBank/DDBJ whole genome shotgun (WGS) entry which is preliminary data.</text>
</comment>
<proteinExistence type="predicted"/>
<sequence length="236" mass="26604">MSDIHLGGSSPETEKVKRARLEALVQRVAEEKGALFILGDLFDFWFEYKTVIPKTAFGFLASLDATAAEGTPVYYIGGNHDFWLCDFLDKETHIQVLADGTELNAQGKKTYLAHGDGLGPGDTGYKILKKVFRNPLAIWLFRWVHPDLGIKLALSTSHVSREHTSDHVVDVERLFRDVAKPELLKGRDAMIVGHHHVRHHAKNAEGEFLILGDWFRQFTYARLQGGSYESLAWTDD</sequence>
<name>A0A7Y2E7K7_UNCEI</name>
<accession>A0A7Y2E7K7</accession>
<evidence type="ECO:0000256" key="4">
    <source>
        <dbReference type="ARBA" id="ARBA00022801"/>
    </source>
</evidence>
<dbReference type="GO" id="GO:0016020">
    <property type="term" value="C:membrane"/>
    <property type="evidence" value="ECO:0007669"/>
    <property type="project" value="GOC"/>
</dbReference>
<dbReference type="GO" id="GO:0009245">
    <property type="term" value="P:lipid A biosynthetic process"/>
    <property type="evidence" value="ECO:0007669"/>
    <property type="project" value="TreeGrafter"/>
</dbReference>
<dbReference type="CDD" id="cd07398">
    <property type="entry name" value="MPP_YbbF-LpxH"/>
    <property type="match status" value="1"/>
</dbReference>
<keyword evidence="2" id="KW-0997">Cell inner membrane</keyword>
<dbReference type="InterPro" id="IPR004843">
    <property type="entry name" value="Calcineurin-like_PHP"/>
</dbReference>
<reference evidence="8 9" key="1">
    <citation type="submission" date="2020-03" db="EMBL/GenBank/DDBJ databases">
        <title>Metabolic flexibility allows generalist bacteria to become dominant in a frequently disturbed ecosystem.</title>
        <authorList>
            <person name="Chen Y.-J."/>
            <person name="Leung P.M."/>
            <person name="Bay S.K."/>
            <person name="Hugenholtz P."/>
            <person name="Kessler A.J."/>
            <person name="Shelley G."/>
            <person name="Waite D.W."/>
            <person name="Cook P.L."/>
            <person name="Greening C."/>
        </authorList>
    </citation>
    <scope>NUCLEOTIDE SEQUENCE [LARGE SCALE GENOMIC DNA]</scope>
    <source>
        <strain evidence="8">SS_bin_28</strain>
    </source>
</reference>
<protein>
    <submittedName>
        <fullName evidence="8">UDP-2,3-diacylglucosamine diphosphatase</fullName>
    </submittedName>
</protein>
<feature type="domain" description="Calcineurin-like phosphoesterase" evidence="7">
    <location>
        <begin position="1"/>
        <end position="197"/>
    </location>
</feature>
<dbReference type="Gene3D" id="3.60.21.10">
    <property type="match status" value="1"/>
</dbReference>
<evidence type="ECO:0000256" key="1">
    <source>
        <dbReference type="ARBA" id="ARBA00022475"/>
    </source>
</evidence>
<evidence type="ECO:0000256" key="6">
    <source>
        <dbReference type="ARBA" id="ARBA00023211"/>
    </source>
</evidence>
<evidence type="ECO:0000313" key="9">
    <source>
        <dbReference type="Proteomes" id="UP000547674"/>
    </source>
</evidence>
<keyword evidence="5" id="KW-0472">Membrane</keyword>
<dbReference type="InterPro" id="IPR029052">
    <property type="entry name" value="Metallo-depent_PP-like"/>
</dbReference>
<evidence type="ECO:0000259" key="7">
    <source>
        <dbReference type="Pfam" id="PF00149"/>
    </source>
</evidence>
<dbReference type="AlphaFoldDB" id="A0A7Y2E7K7"/>
<keyword evidence="3" id="KW-0479">Metal-binding</keyword>